<organism evidence="2 3">
    <name type="scientific">Roseiconus nitratireducens</name>
    <dbReference type="NCBI Taxonomy" id="2605748"/>
    <lineage>
        <taxon>Bacteria</taxon>
        <taxon>Pseudomonadati</taxon>
        <taxon>Planctomycetota</taxon>
        <taxon>Planctomycetia</taxon>
        <taxon>Pirellulales</taxon>
        <taxon>Pirellulaceae</taxon>
        <taxon>Roseiconus</taxon>
    </lineage>
</organism>
<feature type="domain" description="DinB-like" evidence="1">
    <location>
        <begin position="44"/>
        <end position="168"/>
    </location>
</feature>
<gene>
    <name evidence="2" type="ORF">FYK55_18845</name>
</gene>
<keyword evidence="3" id="KW-1185">Reference proteome</keyword>
<name>A0A5M6D0Z5_9BACT</name>
<dbReference type="InterPro" id="IPR034660">
    <property type="entry name" value="DinB/YfiT-like"/>
</dbReference>
<dbReference type="RefSeq" id="WP_150078008.1">
    <property type="nucleotide sequence ID" value="NZ_VWOX01000011.1"/>
</dbReference>
<sequence>MNHVASRRPDPSEFELPYHGELIGRVEGSCAVEVLRGQLFWICELASSLSTEQVDRVHAPYRWTVRQVFEHVANAERMYGYRMMCLADGSGPDLPAWDENVSADSRFGLGNFSHLVAELGELRKANVALLTRLTPHAWDATGTVAGNRATVRTLAWLAAGHLQHHFEIVEMRCGVTATRGPVMIE</sequence>
<dbReference type="Gene3D" id="1.20.120.450">
    <property type="entry name" value="dinb family like domain"/>
    <property type="match status" value="1"/>
</dbReference>
<dbReference type="Proteomes" id="UP000324479">
    <property type="component" value="Unassembled WGS sequence"/>
</dbReference>
<evidence type="ECO:0000259" key="1">
    <source>
        <dbReference type="Pfam" id="PF12867"/>
    </source>
</evidence>
<dbReference type="Pfam" id="PF12867">
    <property type="entry name" value="DinB_2"/>
    <property type="match status" value="1"/>
</dbReference>
<accession>A0A5M6D0Z5</accession>
<proteinExistence type="predicted"/>
<evidence type="ECO:0000313" key="2">
    <source>
        <dbReference type="EMBL" id="KAA5540963.1"/>
    </source>
</evidence>
<protein>
    <submittedName>
        <fullName evidence="2">DinB family protein</fullName>
    </submittedName>
</protein>
<evidence type="ECO:0000313" key="3">
    <source>
        <dbReference type="Proteomes" id="UP000324479"/>
    </source>
</evidence>
<dbReference type="AlphaFoldDB" id="A0A5M6D0Z5"/>
<dbReference type="InterPro" id="IPR024775">
    <property type="entry name" value="DinB-like"/>
</dbReference>
<dbReference type="SUPFAM" id="SSF109854">
    <property type="entry name" value="DinB/YfiT-like putative metalloenzymes"/>
    <property type="match status" value="1"/>
</dbReference>
<comment type="caution">
    <text evidence="2">The sequence shown here is derived from an EMBL/GenBank/DDBJ whole genome shotgun (WGS) entry which is preliminary data.</text>
</comment>
<reference evidence="2 3" key="1">
    <citation type="submission" date="2019-08" db="EMBL/GenBank/DDBJ databases">
        <authorList>
            <person name="Dhanesh K."/>
            <person name="Kumar G."/>
            <person name="Sasikala C."/>
            <person name="Venkata Ramana C."/>
        </authorList>
    </citation>
    <scope>NUCLEOTIDE SEQUENCE [LARGE SCALE GENOMIC DNA]</scope>
    <source>
        <strain evidence="2 3">JC645</strain>
    </source>
</reference>
<dbReference type="EMBL" id="VWOX01000011">
    <property type="protein sequence ID" value="KAA5540963.1"/>
    <property type="molecule type" value="Genomic_DNA"/>
</dbReference>